<name>V8NMH1_OPHHA</name>
<proteinExistence type="predicted"/>
<accession>V8NMH1</accession>
<keyword evidence="2" id="KW-1185">Reference proteome</keyword>
<dbReference type="Gene3D" id="1.10.510.10">
    <property type="entry name" value="Transferase(Phosphotransferase) domain 1"/>
    <property type="match status" value="1"/>
</dbReference>
<evidence type="ECO:0000313" key="2">
    <source>
        <dbReference type="Proteomes" id="UP000018936"/>
    </source>
</evidence>
<dbReference type="SUPFAM" id="SSF56112">
    <property type="entry name" value="Protein kinase-like (PK-like)"/>
    <property type="match status" value="1"/>
</dbReference>
<feature type="non-terminal residue" evidence="1">
    <location>
        <position position="1"/>
    </location>
</feature>
<gene>
    <name evidence="1" type="primary">OBSCN</name>
    <name evidence="1" type="ORF">L345_11516</name>
</gene>
<organism evidence="1 2">
    <name type="scientific">Ophiophagus hannah</name>
    <name type="common">King cobra</name>
    <name type="synonym">Naja hannah</name>
    <dbReference type="NCBI Taxonomy" id="8665"/>
    <lineage>
        <taxon>Eukaryota</taxon>
        <taxon>Metazoa</taxon>
        <taxon>Chordata</taxon>
        <taxon>Craniata</taxon>
        <taxon>Vertebrata</taxon>
        <taxon>Euteleostomi</taxon>
        <taxon>Lepidosauria</taxon>
        <taxon>Squamata</taxon>
        <taxon>Bifurcata</taxon>
        <taxon>Unidentata</taxon>
        <taxon>Episquamata</taxon>
        <taxon>Toxicofera</taxon>
        <taxon>Serpentes</taxon>
        <taxon>Colubroidea</taxon>
        <taxon>Elapidae</taxon>
        <taxon>Elapinae</taxon>
        <taxon>Ophiophagus</taxon>
    </lineage>
</organism>
<dbReference type="AlphaFoldDB" id="V8NMH1"/>
<comment type="caution">
    <text evidence="1">The sequence shown here is derived from an EMBL/GenBank/DDBJ whole genome shotgun (WGS) entry which is preliminary data.</text>
</comment>
<dbReference type="Proteomes" id="UP000018936">
    <property type="component" value="Unassembled WGS sequence"/>
</dbReference>
<protein>
    <submittedName>
        <fullName evidence="1">Obscurin</fullName>
    </submittedName>
</protein>
<sequence>MISLTCKSPFAGENDRATLLNIQNGIVSWNSSDWDHVSKEAKDFIEKILQPAPGQQSLKSLVLSELGGFLADVFMTQLGNIISARRE</sequence>
<evidence type="ECO:0000313" key="1">
    <source>
        <dbReference type="EMBL" id="ETE62732.1"/>
    </source>
</evidence>
<reference evidence="1 2" key="1">
    <citation type="journal article" date="2013" name="Proc. Natl. Acad. Sci. U.S.A.">
        <title>The king cobra genome reveals dynamic gene evolution and adaptation in the snake venom system.</title>
        <authorList>
            <person name="Vonk F.J."/>
            <person name="Casewell N.R."/>
            <person name="Henkel C.V."/>
            <person name="Heimberg A.M."/>
            <person name="Jansen H.J."/>
            <person name="McCleary R.J."/>
            <person name="Kerkkamp H.M."/>
            <person name="Vos R.A."/>
            <person name="Guerreiro I."/>
            <person name="Calvete J.J."/>
            <person name="Wuster W."/>
            <person name="Woods A.E."/>
            <person name="Logan J.M."/>
            <person name="Harrison R.A."/>
            <person name="Castoe T.A."/>
            <person name="de Koning A.P."/>
            <person name="Pollock D.D."/>
            <person name="Yandell M."/>
            <person name="Calderon D."/>
            <person name="Renjifo C."/>
            <person name="Currier R.B."/>
            <person name="Salgado D."/>
            <person name="Pla D."/>
            <person name="Sanz L."/>
            <person name="Hyder A.S."/>
            <person name="Ribeiro J.M."/>
            <person name="Arntzen J.W."/>
            <person name="van den Thillart G.E."/>
            <person name="Boetzer M."/>
            <person name="Pirovano W."/>
            <person name="Dirks R.P."/>
            <person name="Spaink H.P."/>
            <person name="Duboule D."/>
            <person name="McGlinn E."/>
            <person name="Kini R.M."/>
            <person name="Richardson M.K."/>
        </authorList>
    </citation>
    <scope>NUCLEOTIDE SEQUENCE</scope>
    <source>
        <tissue evidence="1">Blood</tissue>
    </source>
</reference>
<dbReference type="EMBL" id="AZIM01003097">
    <property type="protein sequence ID" value="ETE62732.1"/>
    <property type="molecule type" value="Genomic_DNA"/>
</dbReference>
<dbReference type="InterPro" id="IPR011009">
    <property type="entry name" value="Kinase-like_dom_sf"/>
</dbReference>
<dbReference type="OrthoDB" id="6070751at2759"/>